<feature type="transmembrane region" description="Helical" evidence="1">
    <location>
        <begin position="21"/>
        <end position="42"/>
    </location>
</feature>
<sequence length="415" mass="48494">MPDSSIKIWSPSKKFIFRFSFIFIFSFLFVFNNGAFPIFGYISKPLTDLMHWLTPWFAKTILRYHYDYTIFINGSGDTSYGWISLLLLLIIASAGTIIWSLFDAKRPNYETLYYWLTTAIRYYIALMLINYGVFKVMHLQMRPPSLVQLMQPLGEYTPMGLAWTFIGFSKGYNILIGIAEILSGLLLFRKMVVLGALVTIVTSINIMSINYFYDVPVKMVSTALFLLSLFLLLPFVQTLFSIFIKGRPAQLTTIQQPRFNKAWKRKGLVIVKILLLTVFGVQQVIGIFKTLEQMNAYYKKSPLYGIYHFEKNDENIKTIPKEWRQIIFQHDNDHAFVRDIDYNPQTLPISIDSQKHKLTLNSYQYDYAIDQNGNILLTKTVENSMEKIKLIKQDPKQLELKKHSFHWIQEYPNSR</sequence>
<dbReference type="AlphaFoldDB" id="A0A363NZM7"/>
<feature type="transmembrane region" description="Helical" evidence="1">
    <location>
        <begin position="80"/>
        <end position="102"/>
    </location>
</feature>
<evidence type="ECO:0000313" key="3">
    <source>
        <dbReference type="Proteomes" id="UP000250831"/>
    </source>
</evidence>
<accession>A0A363NZM7</accession>
<comment type="caution">
    <text evidence="2">The sequence shown here is derived from an EMBL/GenBank/DDBJ whole genome shotgun (WGS) entry which is preliminary data.</text>
</comment>
<keyword evidence="1" id="KW-1133">Transmembrane helix</keyword>
<keyword evidence="1" id="KW-0472">Membrane</keyword>
<protein>
    <recommendedName>
        <fullName evidence="4">DoxX family protein</fullName>
    </recommendedName>
</protein>
<feature type="transmembrane region" description="Helical" evidence="1">
    <location>
        <begin position="225"/>
        <end position="246"/>
    </location>
</feature>
<proteinExistence type="predicted"/>
<feature type="transmembrane region" description="Helical" evidence="1">
    <location>
        <begin position="191"/>
        <end position="213"/>
    </location>
</feature>
<feature type="transmembrane region" description="Helical" evidence="1">
    <location>
        <begin position="114"/>
        <end position="134"/>
    </location>
</feature>
<name>A0A363NZM7_9SPHI</name>
<reference evidence="2 3" key="1">
    <citation type="submission" date="2018-04" db="EMBL/GenBank/DDBJ databases">
        <title>Sphingobacterium sp. M46 Genome.</title>
        <authorList>
            <person name="Cheng J."/>
            <person name="Li Y."/>
        </authorList>
    </citation>
    <scope>NUCLEOTIDE SEQUENCE [LARGE SCALE GENOMIC DNA]</scope>
    <source>
        <strain evidence="2 3">M46</strain>
    </source>
</reference>
<feature type="transmembrane region" description="Helical" evidence="1">
    <location>
        <begin position="267"/>
        <end position="288"/>
    </location>
</feature>
<feature type="transmembrane region" description="Helical" evidence="1">
    <location>
        <begin position="160"/>
        <end position="179"/>
    </location>
</feature>
<evidence type="ECO:0000256" key="1">
    <source>
        <dbReference type="SAM" id="Phobius"/>
    </source>
</evidence>
<evidence type="ECO:0008006" key="4">
    <source>
        <dbReference type="Google" id="ProtNLM"/>
    </source>
</evidence>
<organism evidence="2 3">
    <name type="scientific">Sphingobacterium athyrii</name>
    <dbReference type="NCBI Taxonomy" id="2152717"/>
    <lineage>
        <taxon>Bacteria</taxon>
        <taxon>Pseudomonadati</taxon>
        <taxon>Bacteroidota</taxon>
        <taxon>Sphingobacteriia</taxon>
        <taxon>Sphingobacteriales</taxon>
        <taxon>Sphingobacteriaceae</taxon>
        <taxon>Sphingobacterium</taxon>
    </lineage>
</organism>
<keyword evidence="1" id="KW-0812">Transmembrane</keyword>
<gene>
    <name evidence="2" type="ORF">DCO56_04115</name>
</gene>
<dbReference type="EMBL" id="QCXX01000001">
    <property type="protein sequence ID" value="PUV26153.1"/>
    <property type="molecule type" value="Genomic_DNA"/>
</dbReference>
<dbReference type="Proteomes" id="UP000250831">
    <property type="component" value="Unassembled WGS sequence"/>
</dbReference>
<keyword evidence="3" id="KW-1185">Reference proteome</keyword>
<evidence type="ECO:0000313" key="2">
    <source>
        <dbReference type="EMBL" id="PUV26153.1"/>
    </source>
</evidence>